<protein>
    <recommendedName>
        <fullName evidence="3">HicB-like antitoxin of toxin-antitoxin system domain-containing protein</fullName>
    </recommendedName>
</protein>
<gene>
    <name evidence="1" type="ORF">NB231_02433</name>
</gene>
<comment type="caution">
    <text evidence="1">The sequence shown here is derived from an EMBL/GenBank/DDBJ whole genome shotgun (WGS) entry which is preliminary data.</text>
</comment>
<dbReference type="HOGENOM" id="CLU_140890_1_1_6"/>
<dbReference type="Gene3D" id="3.30.160.250">
    <property type="match status" value="1"/>
</dbReference>
<organism evidence="1 2">
    <name type="scientific">Nitrococcus mobilis Nb-231</name>
    <dbReference type="NCBI Taxonomy" id="314278"/>
    <lineage>
        <taxon>Bacteria</taxon>
        <taxon>Pseudomonadati</taxon>
        <taxon>Pseudomonadota</taxon>
        <taxon>Gammaproteobacteria</taxon>
        <taxon>Chromatiales</taxon>
        <taxon>Ectothiorhodospiraceae</taxon>
        <taxon>Nitrococcus</taxon>
    </lineage>
</organism>
<keyword evidence="2" id="KW-1185">Reference proteome</keyword>
<dbReference type="eggNOG" id="COG1598">
    <property type="taxonomic scope" value="Bacteria"/>
</dbReference>
<evidence type="ECO:0000313" key="2">
    <source>
        <dbReference type="Proteomes" id="UP000003374"/>
    </source>
</evidence>
<sequence length="140" mass="15393">MIYPATLSADTNNTVLVIFPDFPEAATFGEDGVDALTRAVDALEEVMACRIADREEVPQPSAVGQGQYGVRLPALTEAKVLLYQEMRAQGVRKADLARRLHWHMPQVDRLLDLNHASRLDQIEAALAALGKRLDVTVELA</sequence>
<dbReference type="STRING" id="314278.NB231_02433"/>
<accession>A4BRL6</accession>
<proteinExistence type="predicted"/>
<dbReference type="SUPFAM" id="SSF143100">
    <property type="entry name" value="TTHA1013/TTHA0281-like"/>
    <property type="match status" value="1"/>
</dbReference>
<evidence type="ECO:0008006" key="3">
    <source>
        <dbReference type="Google" id="ProtNLM"/>
    </source>
</evidence>
<dbReference type="InterPro" id="IPR035069">
    <property type="entry name" value="TTHA1013/TTHA0281-like"/>
</dbReference>
<dbReference type="AlphaFoldDB" id="A4BRL6"/>
<dbReference type="RefSeq" id="WP_004999443.1">
    <property type="nucleotide sequence ID" value="NZ_CH672427.1"/>
</dbReference>
<reference evidence="1 2" key="1">
    <citation type="submission" date="2006-02" db="EMBL/GenBank/DDBJ databases">
        <authorList>
            <person name="Waterbury J."/>
            <person name="Ferriera S."/>
            <person name="Johnson J."/>
            <person name="Kravitz S."/>
            <person name="Halpern A."/>
            <person name="Remington K."/>
            <person name="Beeson K."/>
            <person name="Tran B."/>
            <person name="Rogers Y.-H."/>
            <person name="Friedman R."/>
            <person name="Venter J.C."/>
        </authorList>
    </citation>
    <scope>NUCLEOTIDE SEQUENCE [LARGE SCALE GENOMIC DNA]</scope>
    <source>
        <strain evidence="1 2">Nb-231</strain>
    </source>
</reference>
<name>A4BRL6_9GAMM</name>
<dbReference type="EMBL" id="AAOF01000007">
    <property type="protein sequence ID" value="EAR21587.1"/>
    <property type="molecule type" value="Genomic_DNA"/>
</dbReference>
<dbReference type="Proteomes" id="UP000003374">
    <property type="component" value="Unassembled WGS sequence"/>
</dbReference>
<evidence type="ECO:0000313" key="1">
    <source>
        <dbReference type="EMBL" id="EAR21587.1"/>
    </source>
</evidence>